<dbReference type="GO" id="GO:0016779">
    <property type="term" value="F:nucleotidyltransferase activity"/>
    <property type="evidence" value="ECO:0007669"/>
    <property type="project" value="UniProtKB-KW"/>
</dbReference>
<dbReference type="PANTHER" id="PTHR33571:SF14">
    <property type="entry name" value="PROTEIN ADENYLYLTRANSFERASE MJ0435-RELATED"/>
    <property type="match status" value="1"/>
</dbReference>
<keyword evidence="4" id="KW-0479">Metal-binding</keyword>
<reference evidence="9" key="1">
    <citation type="submission" date="2022-08" db="EMBL/GenBank/DDBJ databases">
        <authorList>
            <person name="Zhang D."/>
        </authorList>
    </citation>
    <scope>NUCLEOTIDE SEQUENCE</scope>
    <source>
        <strain evidence="9">XJ19-11</strain>
    </source>
</reference>
<dbReference type="InterPro" id="IPR041633">
    <property type="entry name" value="Polbeta"/>
</dbReference>
<evidence type="ECO:0000256" key="2">
    <source>
        <dbReference type="ARBA" id="ARBA00022679"/>
    </source>
</evidence>
<dbReference type="Pfam" id="PF18765">
    <property type="entry name" value="Polbeta"/>
    <property type="match status" value="1"/>
</dbReference>
<dbReference type="CDD" id="cd05403">
    <property type="entry name" value="NT_KNTase_like"/>
    <property type="match status" value="1"/>
</dbReference>
<evidence type="ECO:0000256" key="6">
    <source>
        <dbReference type="ARBA" id="ARBA00022840"/>
    </source>
</evidence>
<evidence type="ECO:0000256" key="4">
    <source>
        <dbReference type="ARBA" id="ARBA00022723"/>
    </source>
</evidence>
<keyword evidence="10" id="KW-1185">Reference proteome</keyword>
<dbReference type="GO" id="GO:0046872">
    <property type="term" value="F:metal ion binding"/>
    <property type="evidence" value="ECO:0007669"/>
    <property type="project" value="UniProtKB-KW"/>
</dbReference>
<evidence type="ECO:0000259" key="8">
    <source>
        <dbReference type="Pfam" id="PF18765"/>
    </source>
</evidence>
<dbReference type="EMBL" id="JANSUY010000013">
    <property type="protein sequence ID" value="MCR9016174.1"/>
    <property type="molecule type" value="Genomic_DNA"/>
</dbReference>
<evidence type="ECO:0000256" key="7">
    <source>
        <dbReference type="ARBA" id="ARBA00022842"/>
    </source>
</evidence>
<dbReference type="Gene3D" id="3.30.460.10">
    <property type="entry name" value="Beta Polymerase, domain 2"/>
    <property type="match status" value="1"/>
</dbReference>
<accession>A0A9X2SZ97</accession>
<keyword evidence="7" id="KW-0460">Magnesium</keyword>
<proteinExistence type="predicted"/>
<evidence type="ECO:0000256" key="3">
    <source>
        <dbReference type="ARBA" id="ARBA00022695"/>
    </source>
</evidence>
<evidence type="ECO:0000313" key="10">
    <source>
        <dbReference type="Proteomes" id="UP001142175"/>
    </source>
</evidence>
<feature type="domain" description="Polymerase beta nucleotidyltransferase" evidence="8">
    <location>
        <begin position="11"/>
        <end position="96"/>
    </location>
</feature>
<keyword evidence="6" id="KW-0067">ATP-binding</keyword>
<gene>
    <name evidence="9" type="ORF">NU887_14110</name>
</gene>
<name>A0A9X2SZ97_9BACT</name>
<keyword evidence="2" id="KW-0808">Transferase</keyword>
<dbReference type="GO" id="GO:0005524">
    <property type="term" value="F:ATP binding"/>
    <property type="evidence" value="ECO:0007669"/>
    <property type="project" value="UniProtKB-KW"/>
</dbReference>
<organism evidence="9 10">
    <name type="scientific">Aquiflexum gelatinilyticum</name>
    <dbReference type="NCBI Taxonomy" id="2961943"/>
    <lineage>
        <taxon>Bacteria</taxon>
        <taxon>Pseudomonadati</taxon>
        <taxon>Bacteroidota</taxon>
        <taxon>Cytophagia</taxon>
        <taxon>Cytophagales</taxon>
        <taxon>Cyclobacteriaceae</taxon>
        <taxon>Aquiflexum</taxon>
    </lineage>
</organism>
<comment type="cofactor">
    <cofactor evidence="1">
        <name>Mg(2+)</name>
        <dbReference type="ChEBI" id="CHEBI:18420"/>
    </cofactor>
</comment>
<dbReference type="SUPFAM" id="SSF81301">
    <property type="entry name" value="Nucleotidyltransferase"/>
    <property type="match status" value="1"/>
</dbReference>
<dbReference type="InterPro" id="IPR043519">
    <property type="entry name" value="NT_sf"/>
</dbReference>
<dbReference type="Proteomes" id="UP001142175">
    <property type="component" value="Unassembled WGS sequence"/>
</dbReference>
<sequence>MHLGTEKIAVIKDYFKTKPVLKAYLFGSFVREEADEQSDVDILVDLDYSVKIGLGFIQMKLELENLLDKKVDLVSSAGLSKYIKPIIDGEKKLIYAK</sequence>
<evidence type="ECO:0000256" key="1">
    <source>
        <dbReference type="ARBA" id="ARBA00001946"/>
    </source>
</evidence>
<keyword evidence="5" id="KW-0547">Nucleotide-binding</keyword>
<evidence type="ECO:0000313" key="9">
    <source>
        <dbReference type="EMBL" id="MCR9016174.1"/>
    </source>
</evidence>
<dbReference type="AlphaFoldDB" id="A0A9X2SZ97"/>
<keyword evidence="3" id="KW-0548">Nucleotidyltransferase</keyword>
<dbReference type="RefSeq" id="WP_258424027.1">
    <property type="nucleotide sequence ID" value="NZ_JANAEZ010000013.1"/>
</dbReference>
<comment type="caution">
    <text evidence="9">The sequence shown here is derived from an EMBL/GenBank/DDBJ whole genome shotgun (WGS) entry which is preliminary data.</text>
</comment>
<dbReference type="InterPro" id="IPR052038">
    <property type="entry name" value="Type-VII_TA_antitoxin"/>
</dbReference>
<dbReference type="PANTHER" id="PTHR33571">
    <property type="entry name" value="SSL8005 PROTEIN"/>
    <property type="match status" value="1"/>
</dbReference>
<protein>
    <submittedName>
        <fullName evidence="9">Nucleotidyltransferase domain-containing protein</fullName>
    </submittedName>
</protein>
<evidence type="ECO:0000256" key="5">
    <source>
        <dbReference type="ARBA" id="ARBA00022741"/>
    </source>
</evidence>